<feature type="transmembrane region" description="Helical" evidence="7">
    <location>
        <begin position="75"/>
        <end position="94"/>
    </location>
</feature>
<evidence type="ECO:0000256" key="5">
    <source>
        <dbReference type="ARBA" id="ARBA00022989"/>
    </source>
</evidence>
<keyword evidence="4 7" id="KW-0812">Transmembrane</keyword>
<feature type="transmembrane region" description="Helical" evidence="7">
    <location>
        <begin position="216"/>
        <end position="237"/>
    </location>
</feature>
<dbReference type="GO" id="GO:0016682">
    <property type="term" value="F:oxidoreductase activity, acting on diphenols and related substances as donors, oxygen as acceptor"/>
    <property type="evidence" value="ECO:0007669"/>
    <property type="project" value="TreeGrafter"/>
</dbReference>
<dbReference type="GO" id="GO:0070069">
    <property type="term" value="C:cytochrome complex"/>
    <property type="evidence" value="ECO:0007669"/>
    <property type="project" value="TreeGrafter"/>
</dbReference>
<dbReference type="Proteomes" id="UP000240542">
    <property type="component" value="Unassembled WGS sequence"/>
</dbReference>
<dbReference type="GO" id="GO:0005886">
    <property type="term" value="C:plasma membrane"/>
    <property type="evidence" value="ECO:0007669"/>
    <property type="project" value="UniProtKB-SubCell"/>
</dbReference>
<comment type="subcellular location">
    <subcellularLocation>
        <location evidence="1">Cell membrane</location>
        <topology evidence="1">Multi-pass membrane protein</topology>
    </subcellularLocation>
</comment>
<evidence type="ECO:0000313" key="9">
    <source>
        <dbReference type="Proteomes" id="UP000240542"/>
    </source>
</evidence>
<proteinExistence type="inferred from homology"/>
<feature type="transmembrane region" description="Helical" evidence="7">
    <location>
        <begin position="300"/>
        <end position="322"/>
    </location>
</feature>
<feature type="transmembrane region" description="Helical" evidence="7">
    <location>
        <begin position="243"/>
        <end position="263"/>
    </location>
</feature>
<dbReference type="GO" id="GO:0009055">
    <property type="term" value="F:electron transfer activity"/>
    <property type="evidence" value="ECO:0007669"/>
    <property type="project" value="TreeGrafter"/>
</dbReference>
<sequence length="336" mass="34296">MELIAALILVGLLVGYLVLAGCDIGLGMLMPYLTRGPQDRRRATAAIAPYFLGTEVWLVAAVGLTAGVFPELKTAVLNPLWGVFLAILAGWLWRDAGLWFRARVDTDWWRRACDTAIVGGSWTLAVGWGLAIGGTLAGGTLQSPFALACAATVVLLFALRGAAFGAERLVPVHESVQDAPAAVPAGGGGAVRVAAPAPSAPALAESADVAGRATRLLSRSALAGVVVTLAALPLPGGPALDRIVPAAVVAVVLAAALTATVGLSGPRWSRHTSALAIAAPVLLVATAVELPLGTPPGPTLTLVLVMLLPAVPVALLGQIWLYRMVRTPTAATGFFA</sequence>
<dbReference type="RefSeq" id="WP_106581212.1">
    <property type="nucleotide sequence ID" value="NZ_PYGA01000001.1"/>
</dbReference>
<comment type="caution">
    <text evidence="8">The sequence shown here is derived from an EMBL/GenBank/DDBJ whole genome shotgun (WGS) entry which is preliminary data.</text>
</comment>
<evidence type="ECO:0000256" key="3">
    <source>
        <dbReference type="ARBA" id="ARBA00022475"/>
    </source>
</evidence>
<dbReference type="PANTHER" id="PTHR43141">
    <property type="entry name" value="CYTOCHROME BD2 SUBUNIT II"/>
    <property type="match status" value="1"/>
</dbReference>
<comment type="similarity">
    <text evidence="2">Belongs to the cytochrome ubiquinol oxidase subunit 2 family.</text>
</comment>
<evidence type="ECO:0000256" key="4">
    <source>
        <dbReference type="ARBA" id="ARBA00022692"/>
    </source>
</evidence>
<keyword evidence="5 7" id="KW-1133">Transmembrane helix</keyword>
<gene>
    <name evidence="8" type="ORF">CLV63_101543</name>
</gene>
<protein>
    <submittedName>
        <fullName evidence="8">Cytochrome bd-I ubiquinol oxidase subunit 2 apoprotein</fullName>
    </submittedName>
</protein>
<feature type="transmembrane region" description="Helical" evidence="7">
    <location>
        <begin position="275"/>
        <end position="294"/>
    </location>
</feature>
<name>A0A2P8DV42_9ACTN</name>
<feature type="transmembrane region" description="Helical" evidence="7">
    <location>
        <begin position="6"/>
        <end position="33"/>
    </location>
</feature>
<keyword evidence="9" id="KW-1185">Reference proteome</keyword>
<dbReference type="Pfam" id="PF02322">
    <property type="entry name" value="Cyt_bd_oxida_II"/>
    <property type="match status" value="1"/>
</dbReference>
<feature type="transmembrane region" description="Helical" evidence="7">
    <location>
        <begin position="45"/>
        <end position="69"/>
    </location>
</feature>
<feature type="transmembrane region" description="Helical" evidence="7">
    <location>
        <begin position="141"/>
        <end position="159"/>
    </location>
</feature>
<accession>A0A2P8DV42</accession>
<dbReference type="GO" id="GO:0019646">
    <property type="term" value="P:aerobic electron transport chain"/>
    <property type="evidence" value="ECO:0007669"/>
    <property type="project" value="TreeGrafter"/>
</dbReference>
<dbReference type="PANTHER" id="PTHR43141:SF4">
    <property type="entry name" value="CYTOCHROME BD2 SUBUNIT II"/>
    <property type="match status" value="1"/>
</dbReference>
<feature type="transmembrane region" description="Helical" evidence="7">
    <location>
        <begin position="115"/>
        <end position="135"/>
    </location>
</feature>
<dbReference type="OrthoDB" id="9776710at2"/>
<keyword evidence="6 7" id="KW-0472">Membrane</keyword>
<organism evidence="8 9">
    <name type="scientific">Murinocardiopsis flavida</name>
    <dbReference type="NCBI Taxonomy" id="645275"/>
    <lineage>
        <taxon>Bacteria</taxon>
        <taxon>Bacillati</taxon>
        <taxon>Actinomycetota</taxon>
        <taxon>Actinomycetes</taxon>
        <taxon>Streptosporangiales</taxon>
        <taxon>Nocardiopsidaceae</taxon>
        <taxon>Murinocardiopsis</taxon>
    </lineage>
</organism>
<evidence type="ECO:0000256" key="2">
    <source>
        <dbReference type="ARBA" id="ARBA00007543"/>
    </source>
</evidence>
<dbReference type="InterPro" id="IPR003317">
    <property type="entry name" value="Cyt-d_oxidase_su2"/>
</dbReference>
<evidence type="ECO:0000256" key="7">
    <source>
        <dbReference type="SAM" id="Phobius"/>
    </source>
</evidence>
<dbReference type="EMBL" id="PYGA01000001">
    <property type="protein sequence ID" value="PSL01064.1"/>
    <property type="molecule type" value="Genomic_DNA"/>
</dbReference>
<evidence type="ECO:0000313" key="8">
    <source>
        <dbReference type="EMBL" id="PSL01064.1"/>
    </source>
</evidence>
<evidence type="ECO:0000256" key="1">
    <source>
        <dbReference type="ARBA" id="ARBA00004651"/>
    </source>
</evidence>
<keyword evidence="3" id="KW-1003">Cell membrane</keyword>
<reference evidence="8 9" key="1">
    <citation type="submission" date="2018-03" db="EMBL/GenBank/DDBJ databases">
        <title>Genomic Encyclopedia of Archaeal and Bacterial Type Strains, Phase II (KMG-II): from individual species to whole genera.</title>
        <authorList>
            <person name="Goeker M."/>
        </authorList>
    </citation>
    <scope>NUCLEOTIDE SEQUENCE [LARGE SCALE GENOMIC DNA]</scope>
    <source>
        <strain evidence="8 9">DSM 45312</strain>
    </source>
</reference>
<evidence type="ECO:0000256" key="6">
    <source>
        <dbReference type="ARBA" id="ARBA00023136"/>
    </source>
</evidence>
<dbReference type="AlphaFoldDB" id="A0A2P8DV42"/>